<dbReference type="Proteomes" id="UP000308760">
    <property type="component" value="Unassembled WGS sequence"/>
</dbReference>
<dbReference type="RefSeq" id="WP_136536982.1">
    <property type="nucleotide sequence ID" value="NZ_STGY01000076.1"/>
</dbReference>
<reference evidence="2" key="1">
    <citation type="submission" date="2019-04" db="EMBL/GenBank/DDBJ databases">
        <title>Nocardioides xinjiangensis sp. nov.</title>
        <authorList>
            <person name="Liu S."/>
        </authorList>
    </citation>
    <scope>NUCLEOTIDE SEQUENCE [LARGE SCALE GENOMIC DNA]</scope>
    <source>
        <strain evidence="2">18</strain>
    </source>
</reference>
<proteinExistence type="predicted"/>
<protein>
    <submittedName>
        <fullName evidence="1">Uncharacterized protein</fullName>
    </submittedName>
</protein>
<sequence>MRYPQEVSARNPGFATMGSQEFRAASSVSPRSGSVHQVLIEGSVPVTAQSLRTAKSDFEMLGRWQSESGNWLSLKARRKTGYASVWLDSHGHPVKIGHAVHAGGVVREVRWDPPRSEQTEAWKVQQRNHIASLIASWHAEGVQASEPVQLPQSVVGTFDLDRFRFAVEPTVASEHAVLSVVNAENRLSPVADLLHERGRICGMVTRPGWKGTPEDRKRRWRREVEAILNRAAEQGLL</sequence>
<gene>
    <name evidence="1" type="ORF">FAB82_23385</name>
</gene>
<dbReference type="AlphaFoldDB" id="A0A4S8PX85"/>
<organism evidence="1 2">
    <name type="scientific">Glycomyces buryatensis</name>
    <dbReference type="NCBI Taxonomy" id="2570927"/>
    <lineage>
        <taxon>Bacteria</taxon>
        <taxon>Bacillati</taxon>
        <taxon>Actinomycetota</taxon>
        <taxon>Actinomycetes</taxon>
        <taxon>Glycomycetales</taxon>
        <taxon>Glycomycetaceae</taxon>
        <taxon>Glycomyces</taxon>
    </lineage>
</organism>
<evidence type="ECO:0000313" key="2">
    <source>
        <dbReference type="Proteomes" id="UP000308760"/>
    </source>
</evidence>
<dbReference type="OrthoDB" id="5178807at2"/>
<comment type="caution">
    <text evidence="1">The sequence shown here is derived from an EMBL/GenBank/DDBJ whole genome shotgun (WGS) entry which is preliminary data.</text>
</comment>
<name>A0A4S8PX85_9ACTN</name>
<evidence type="ECO:0000313" key="1">
    <source>
        <dbReference type="EMBL" id="THV35211.1"/>
    </source>
</evidence>
<dbReference type="EMBL" id="STGY01000076">
    <property type="protein sequence ID" value="THV35211.1"/>
    <property type="molecule type" value="Genomic_DNA"/>
</dbReference>
<keyword evidence="2" id="KW-1185">Reference proteome</keyword>
<reference evidence="1 2" key="2">
    <citation type="submission" date="2019-05" db="EMBL/GenBank/DDBJ databases">
        <title>Glycomyces buryatensis sp. nov.</title>
        <authorList>
            <person name="Nikitina E."/>
        </authorList>
    </citation>
    <scope>NUCLEOTIDE SEQUENCE [LARGE SCALE GENOMIC DNA]</scope>
    <source>
        <strain evidence="1 2">18</strain>
    </source>
</reference>
<accession>A0A4S8PX85</accession>